<feature type="transmembrane region" description="Helical" evidence="13">
    <location>
        <begin position="367"/>
        <end position="388"/>
    </location>
</feature>
<comment type="function">
    <text evidence="1">Multidrug efflux pump.</text>
</comment>
<gene>
    <name evidence="16" type="ORF">DWV45_11825</name>
    <name evidence="15" type="ORF">DWV78_08510</name>
    <name evidence="14" type="ORF">T1815_05511</name>
</gene>
<dbReference type="Proteomes" id="UP000283683">
    <property type="component" value="Unassembled WGS sequence"/>
</dbReference>
<evidence type="ECO:0000256" key="5">
    <source>
        <dbReference type="ARBA" id="ARBA00022448"/>
    </source>
</evidence>
<evidence type="ECO:0000256" key="11">
    <source>
        <dbReference type="ARBA" id="ARBA00023136"/>
    </source>
</evidence>
<dbReference type="PANTHER" id="PTHR43298">
    <property type="entry name" value="MULTIDRUG RESISTANCE PROTEIN NORM-RELATED"/>
    <property type="match status" value="1"/>
</dbReference>
<keyword evidence="5" id="KW-0813">Transport</keyword>
<evidence type="ECO:0000313" key="14">
    <source>
        <dbReference type="EMBL" id="CRL33285.1"/>
    </source>
</evidence>
<keyword evidence="9 13" id="KW-1133">Transmembrane helix</keyword>
<dbReference type="Proteomes" id="UP000049472">
    <property type="component" value="Unassembled WGS sequence"/>
</dbReference>
<comment type="subcellular location">
    <subcellularLocation>
        <location evidence="2">Cell membrane</location>
        <topology evidence="2">Multi-pass membrane protein</topology>
    </subcellularLocation>
</comment>
<evidence type="ECO:0000256" key="4">
    <source>
        <dbReference type="ARBA" id="ARBA00020268"/>
    </source>
</evidence>
<keyword evidence="7" id="KW-1003">Cell membrane</keyword>
<name>A0A0M6WBT8_9FIRM</name>
<evidence type="ECO:0000313" key="19">
    <source>
        <dbReference type="Proteomes" id="UP000286581"/>
    </source>
</evidence>
<dbReference type="PIRSF" id="PIRSF006603">
    <property type="entry name" value="DinF"/>
    <property type="match status" value="1"/>
</dbReference>
<dbReference type="InterPro" id="IPR002528">
    <property type="entry name" value="MATE_fam"/>
</dbReference>
<evidence type="ECO:0000256" key="6">
    <source>
        <dbReference type="ARBA" id="ARBA00022449"/>
    </source>
</evidence>
<dbReference type="NCBIfam" id="TIGR00797">
    <property type="entry name" value="matE"/>
    <property type="match status" value="1"/>
</dbReference>
<evidence type="ECO:0000313" key="18">
    <source>
        <dbReference type="Proteomes" id="UP000283683"/>
    </source>
</evidence>
<evidence type="ECO:0000256" key="13">
    <source>
        <dbReference type="SAM" id="Phobius"/>
    </source>
</evidence>
<feature type="transmembrane region" description="Helical" evidence="13">
    <location>
        <begin position="202"/>
        <end position="226"/>
    </location>
</feature>
<feature type="transmembrane region" description="Helical" evidence="13">
    <location>
        <begin position="21"/>
        <end position="43"/>
    </location>
</feature>
<keyword evidence="17" id="KW-1185">Reference proteome</keyword>
<protein>
    <recommendedName>
        <fullName evidence="4">Probable multidrug resistance protein NorM</fullName>
    </recommendedName>
    <alternativeName>
        <fullName evidence="12">Multidrug-efflux transporter</fullName>
    </alternativeName>
</protein>
<reference evidence="14" key="2">
    <citation type="submission" date="2015-05" db="EMBL/GenBank/DDBJ databases">
        <authorList>
            <person name="Wang D.B."/>
            <person name="Wang M."/>
        </authorList>
    </citation>
    <scope>NUCLEOTIDE SEQUENCE [LARGE SCALE GENOMIC DNA]</scope>
    <source>
        <strain evidence="14">T1-815</strain>
    </source>
</reference>
<feature type="transmembrane region" description="Helical" evidence="13">
    <location>
        <begin position="175"/>
        <end position="196"/>
    </location>
</feature>
<dbReference type="GO" id="GO:0042910">
    <property type="term" value="F:xenobiotic transmembrane transporter activity"/>
    <property type="evidence" value="ECO:0007669"/>
    <property type="project" value="InterPro"/>
</dbReference>
<comment type="similarity">
    <text evidence="3">Belongs to the multi antimicrobial extrusion (MATE) (TC 2.A.66.1) family.</text>
</comment>
<dbReference type="GO" id="GO:0006811">
    <property type="term" value="P:monoatomic ion transport"/>
    <property type="evidence" value="ECO:0007669"/>
    <property type="project" value="UniProtKB-KW"/>
</dbReference>
<dbReference type="Pfam" id="PF01554">
    <property type="entry name" value="MatE"/>
    <property type="match status" value="2"/>
</dbReference>
<evidence type="ECO:0000313" key="15">
    <source>
        <dbReference type="EMBL" id="RGW39696.1"/>
    </source>
</evidence>
<keyword evidence="11 13" id="KW-0472">Membrane</keyword>
<organism evidence="14 17">
    <name type="scientific">Agathobacter rectalis</name>
    <dbReference type="NCBI Taxonomy" id="39491"/>
    <lineage>
        <taxon>Bacteria</taxon>
        <taxon>Bacillati</taxon>
        <taxon>Bacillota</taxon>
        <taxon>Clostridia</taxon>
        <taxon>Lachnospirales</taxon>
        <taxon>Lachnospiraceae</taxon>
        <taxon>Agathobacter</taxon>
    </lineage>
</organism>
<dbReference type="Proteomes" id="UP000286581">
    <property type="component" value="Unassembled WGS sequence"/>
</dbReference>
<evidence type="ECO:0000256" key="9">
    <source>
        <dbReference type="ARBA" id="ARBA00022989"/>
    </source>
</evidence>
<reference evidence="18 19" key="3">
    <citation type="submission" date="2018-08" db="EMBL/GenBank/DDBJ databases">
        <title>A genome reference for cultivated species of the human gut microbiota.</title>
        <authorList>
            <person name="Zou Y."/>
            <person name="Xue W."/>
            <person name="Luo G."/>
        </authorList>
    </citation>
    <scope>NUCLEOTIDE SEQUENCE [LARGE SCALE GENOMIC DNA]</scope>
    <source>
        <strain evidence="16 18">AF06-19</strain>
        <strain evidence="15 19">AF12-8</strain>
    </source>
</reference>
<sequence>MHKFRQKYIGDKAFYKRYLMLAIPMIIQNAITNLVSFLDNIMVGQLGTEQMSGVAIVNQLIFVYNLAVFGAVSAASIFGAQYFGKGNHKGHMYSFRFKLYAALLVTAIAMTLFITNGTGFISLYLTDTAGNGATEVALAYGKEYLEIVMIGLIPFAVTQAYATNIKETGQTFVPMVASFAAVGSNAVLDFLLIFGIGPIPKLGVAGAAIATVMSRYIETIIVVLWAHKNRDKNRYLEGAYRGIGMPFGEFKTIFIKGLPLMLNELLWAAGMTTVTQCYSVRGLSVIAGLNIATTITNLFNIVFIQLGACISIVVGQYLGAGELEKAKDADNKMIVFSVFCCSVMAAVMLLVGGFFPQIYNTTDEIKSLATSFIAVSAIIMPFCAFTHSSYFTLRSGGKTLVTFLFDSVFTWVIVVPVAFVLAKYTALGIVAVYFLVQATELIKVVIGYFMVKSDVWLVQMV</sequence>
<reference evidence="17" key="1">
    <citation type="submission" date="2015-05" db="EMBL/GenBank/DDBJ databases">
        <authorList>
            <consortium name="Pathogen Informatics"/>
        </authorList>
    </citation>
    <scope>NUCLEOTIDE SEQUENCE [LARGE SCALE GENOMIC DNA]</scope>
    <source>
        <strain evidence="17">T1-815</strain>
    </source>
</reference>
<feature type="transmembrane region" description="Helical" evidence="13">
    <location>
        <begin position="400"/>
        <end position="421"/>
    </location>
</feature>
<feature type="transmembrane region" description="Helical" evidence="13">
    <location>
        <begin position="427"/>
        <end position="451"/>
    </location>
</feature>
<accession>A0A0M6WBT8</accession>
<evidence type="ECO:0000256" key="7">
    <source>
        <dbReference type="ARBA" id="ARBA00022475"/>
    </source>
</evidence>
<proteinExistence type="inferred from homology"/>
<dbReference type="EMBL" id="QSAE01000023">
    <property type="protein sequence ID" value="RGW39696.1"/>
    <property type="molecule type" value="Genomic_DNA"/>
</dbReference>
<dbReference type="GO" id="GO:0015297">
    <property type="term" value="F:antiporter activity"/>
    <property type="evidence" value="ECO:0007669"/>
    <property type="project" value="UniProtKB-KW"/>
</dbReference>
<feature type="transmembrane region" description="Helical" evidence="13">
    <location>
        <begin position="99"/>
        <end position="124"/>
    </location>
</feature>
<dbReference type="InterPro" id="IPR048279">
    <property type="entry name" value="MdtK-like"/>
</dbReference>
<feature type="transmembrane region" description="Helical" evidence="13">
    <location>
        <begin position="333"/>
        <end position="355"/>
    </location>
</feature>
<keyword evidence="8 13" id="KW-0812">Transmembrane</keyword>
<dbReference type="AlphaFoldDB" id="A0A0M6WBT8"/>
<evidence type="ECO:0000313" key="17">
    <source>
        <dbReference type="Proteomes" id="UP000049472"/>
    </source>
</evidence>
<dbReference type="EMBL" id="QSAZ01000012">
    <property type="protein sequence ID" value="RGW86064.1"/>
    <property type="molecule type" value="Genomic_DNA"/>
</dbReference>
<keyword evidence="6" id="KW-0050">Antiport</keyword>
<dbReference type="RefSeq" id="WP_015569167.1">
    <property type="nucleotide sequence ID" value="NZ_CP143948.1"/>
</dbReference>
<evidence type="ECO:0000256" key="10">
    <source>
        <dbReference type="ARBA" id="ARBA00023065"/>
    </source>
</evidence>
<evidence type="ECO:0000256" key="2">
    <source>
        <dbReference type="ARBA" id="ARBA00004651"/>
    </source>
</evidence>
<dbReference type="GO" id="GO:0005886">
    <property type="term" value="C:plasma membrane"/>
    <property type="evidence" value="ECO:0007669"/>
    <property type="project" value="UniProtKB-SubCell"/>
</dbReference>
<dbReference type="EMBL" id="CVRQ01000008">
    <property type="protein sequence ID" value="CRL33285.1"/>
    <property type="molecule type" value="Genomic_DNA"/>
</dbReference>
<evidence type="ECO:0000256" key="12">
    <source>
        <dbReference type="ARBA" id="ARBA00031636"/>
    </source>
</evidence>
<dbReference type="InterPro" id="IPR050222">
    <property type="entry name" value="MATE_MdtK"/>
</dbReference>
<dbReference type="PANTHER" id="PTHR43298:SF2">
    <property type="entry name" value="FMN_FAD EXPORTER YEEO-RELATED"/>
    <property type="match status" value="1"/>
</dbReference>
<keyword evidence="10" id="KW-0406">Ion transport</keyword>
<evidence type="ECO:0000256" key="8">
    <source>
        <dbReference type="ARBA" id="ARBA00022692"/>
    </source>
</evidence>
<feature type="transmembrane region" description="Helical" evidence="13">
    <location>
        <begin position="298"/>
        <end position="321"/>
    </location>
</feature>
<feature type="transmembrane region" description="Helical" evidence="13">
    <location>
        <begin position="55"/>
        <end position="78"/>
    </location>
</feature>
<evidence type="ECO:0000256" key="3">
    <source>
        <dbReference type="ARBA" id="ARBA00010199"/>
    </source>
</evidence>
<evidence type="ECO:0000313" key="16">
    <source>
        <dbReference type="EMBL" id="RGW86064.1"/>
    </source>
</evidence>
<evidence type="ECO:0000256" key="1">
    <source>
        <dbReference type="ARBA" id="ARBA00003408"/>
    </source>
</evidence>
<feature type="transmembrane region" description="Helical" evidence="13">
    <location>
        <begin position="144"/>
        <end position="163"/>
    </location>
</feature>